<feature type="non-terminal residue" evidence="6">
    <location>
        <position position="1"/>
    </location>
</feature>
<dbReference type="Gene3D" id="1.25.40.20">
    <property type="entry name" value="Ankyrin repeat-containing domain"/>
    <property type="match status" value="1"/>
</dbReference>
<dbReference type="Proteomes" id="UP001165060">
    <property type="component" value="Unassembled WGS sequence"/>
</dbReference>
<organism evidence="6 7">
    <name type="scientific">Tetraparma gracilis</name>
    <dbReference type="NCBI Taxonomy" id="2962635"/>
    <lineage>
        <taxon>Eukaryota</taxon>
        <taxon>Sar</taxon>
        <taxon>Stramenopiles</taxon>
        <taxon>Ochrophyta</taxon>
        <taxon>Bolidophyceae</taxon>
        <taxon>Parmales</taxon>
        <taxon>Triparmaceae</taxon>
        <taxon>Tetraparma</taxon>
    </lineage>
</organism>
<gene>
    <name evidence="6" type="ORF">TeGR_g8980</name>
</gene>
<dbReference type="PROSITE" id="PS50088">
    <property type="entry name" value="ANK_REPEAT"/>
    <property type="match status" value="1"/>
</dbReference>
<feature type="coiled-coil region" evidence="4">
    <location>
        <begin position="164"/>
        <end position="196"/>
    </location>
</feature>
<feature type="compositionally biased region" description="Gly residues" evidence="5">
    <location>
        <begin position="381"/>
        <end position="395"/>
    </location>
</feature>
<evidence type="ECO:0000256" key="1">
    <source>
        <dbReference type="ARBA" id="ARBA00022737"/>
    </source>
</evidence>
<dbReference type="Pfam" id="PF13637">
    <property type="entry name" value="Ank_4"/>
    <property type="match status" value="1"/>
</dbReference>
<feature type="compositionally biased region" description="Basic and acidic residues" evidence="5">
    <location>
        <begin position="327"/>
        <end position="343"/>
    </location>
</feature>
<keyword evidence="1" id="KW-0677">Repeat</keyword>
<feature type="region of interest" description="Disordered" evidence="5">
    <location>
        <begin position="327"/>
        <end position="424"/>
    </location>
</feature>
<dbReference type="InterPro" id="IPR036770">
    <property type="entry name" value="Ankyrin_rpt-contain_sf"/>
</dbReference>
<dbReference type="EMBL" id="BRYB01002141">
    <property type="protein sequence ID" value="GMI40294.1"/>
    <property type="molecule type" value="Genomic_DNA"/>
</dbReference>
<dbReference type="InterPro" id="IPR002110">
    <property type="entry name" value="Ankyrin_rpt"/>
</dbReference>
<dbReference type="PROSITE" id="PS50297">
    <property type="entry name" value="ANK_REP_REGION"/>
    <property type="match status" value="1"/>
</dbReference>
<dbReference type="PANTHER" id="PTHR24198:SF165">
    <property type="entry name" value="ANKYRIN REPEAT-CONTAINING PROTEIN-RELATED"/>
    <property type="match status" value="1"/>
</dbReference>
<keyword evidence="4" id="KW-0175">Coiled coil</keyword>
<dbReference type="SMART" id="SM00248">
    <property type="entry name" value="ANK"/>
    <property type="match status" value="3"/>
</dbReference>
<sequence>GGNILDECNKASASTLEVHQMLLDGADPRIPDEEDHRNTALHYACRFCHVRIAKMLHKANCEFDQVNDYGLTPLGTLCMFNQPEPRHYSHLRLVQWLLELKADVNHVDKGGHTVLEFAAAHGNVDLVAMLLKFGARVKRDAQFISIPSVDLLNPEDSGVYDPTCRQLIRAKYNEELRLEEEEKERVRQKRMDEEAIALAEERRLMIEQMHLNKHSAAHEKFMYQQHLEIEQMKKLKRAEAKRRRMKLLEERKNENGTWTKFGKADWQFVEGKKEKGVSIRGGVYDDAVNMTQGLEKAHAYTTMNKRWKELVGKDLLTEKDVTDMGYGVDDKKKEDRDKEEELAKFATPEGSDVDSDEEANKASGFGDRVNETRRKSKVGEDVGGGAGGGGGGGIKLRGEKPKLRRRMSITGSTLKAPQLPKIDG</sequence>
<name>A0ABQ6N460_9STRA</name>
<reference evidence="6 7" key="1">
    <citation type="journal article" date="2023" name="Commun. Biol.">
        <title>Genome analysis of Parmales, the sister group of diatoms, reveals the evolutionary specialization of diatoms from phago-mixotrophs to photoautotrophs.</title>
        <authorList>
            <person name="Ban H."/>
            <person name="Sato S."/>
            <person name="Yoshikawa S."/>
            <person name="Yamada K."/>
            <person name="Nakamura Y."/>
            <person name="Ichinomiya M."/>
            <person name="Sato N."/>
            <person name="Blanc-Mathieu R."/>
            <person name="Endo H."/>
            <person name="Kuwata A."/>
            <person name="Ogata H."/>
        </authorList>
    </citation>
    <scope>NUCLEOTIDE SEQUENCE [LARGE SCALE GENOMIC DNA]</scope>
</reference>
<evidence type="ECO:0000313" key="6">
    <source>
        <dbReference type="EMBL" id="GMI40294.1"/>
    </source>
</evidence>
<dbReference type="PANTHER" id="PTHR24198">
    <property type="entry name" value="ANKYRIN REPEAT AND PROTEIN KINASE DOMAIN-CONTAINING PROTEIN"/>
    <property type="match status" value="1"/>
</dbReference>
<feature type="repeat" description="ANK" evidence="3">
    <location>
        <begin position="110"/>
        <end position="142"/>
    </location>
</feature>
<keyword evidence="2 3" id="KW-0040">ANK repeat</keyword>
<evidence type="ECO:0000256" key="2">
    <source>
        <dbReference type="ARBA" id="ARBA00023043"/>
    </source>
</evidence>
<evidence type="ECO:0000256" key="5">
    <source>
        <dbReference type="SAM" id="MobiDB-lite"/>
    </source>
</evidence>
<feature type="compositionally biased region" description="Basic and acidic residues" evidence="5">
    <location>
        <begin position="368"/>
        <end position="380"/>
    </location>
</feature>
<evidence type="ECO:0000256" key="4">
    <source>
        <dbReference type="SAM" id="Coils"/>
    </source>
</evidence>
<comment type="caution">
    <text evidence="6">The sequence shown here is derived from an EMBL/GenBank/DDBJ whole genome shotgun (WGS) entry which is preliminary data.</text>
</comment>
<proteinExistence type="predicted"/>
<accession>A0ABQ6N460</accession>
<evidence type="ECO:0000313" key="7">
    <source>
        <dbReference type="Proteomes" id="UP001165060"/>
    </source>
</evidence>
<dbReference type="SUPFAM" id="SSF48403">
    <property type="entry name" value="Ankyrin repeat"/>
    <property type="match status" value="1"/>
</dbReference>
<evidence type="ECO:0000256" key="3">
    <source>
        <dbReference type="PROSITE-ProRule" id="PRU00023"/>
    </source>
</evidence>
<keyword evidence="7" id="KW-1185">Reference proteome</keyword>
<dbReference type="Pfam" id="PF12796">
    <property type="entry name" value="Ank_2"/>
    <property type="match status" value="1"/>
</dbReference>
<protein>
    <submittedName>
        <fullName evidence="6">Uncharacterized protein</fullName>
    </submittedName>
</protein>